<dbReference type="AlphaFoldDB" id="A0A183I007"/>
<reference evidence="4" key="2">
    <citation type="submission" date="2016-06" db="UniProtKB">
        <authorList>
            <consortium name="WormBaseParasite"/>
        </authorList>
    </citation>
    <scope>IDENTIFICATION</scope>
</reference>
<keyword evidence="3" id="KW-1185">Reference proteome</keyword>
<dbReference type="Proteomes" id="UP000242913">
    <property type="component" value="Unassembled WGS sequence"/>
</dbReference>
<sequence length="108" mass="12178">MESEKTTPIPSAPRFTVDDSPHHRHLHRVVDIFEMIRSGIIYTRDLYTHLIIPHGLPSTIVLYRHHYVTSHSVIIGSSFRPCPRPGEQFLAVSSGGEAHYCAMISSTL</sequence>
<organism evidence="4">
    <name type="scientific">Onchocerca flexuosa</name>
    <dbReference type="NCBI Taxonomy" id="387005"/>
    <lineage>
        <taxon>Eukaryota</taxon>
        <taxon>Metazoa</taxon>
        <taxon>Ecdysozoa</taxon>
        <taxon>Nematoda</taxon>
        <taxon>Chromadorea</taxon>
        <taxon>Rhabditida</taxon>
        <taxon>Spirurina</taxon>
        <taxon>Spiruromorpha</taxon>
        <taxon>Filarioidea</taxon>
        <taxon>Onchocercidae</taxon>
        <taxon>Onchocerca</taxon>
    </lineage>
</organism>
<evidence type="ECO:0000313" key="2">
    <source>
        <dbReference type="EMBL" id="OZC05124.1"/>
    </source>
</evidence>
<reference evidence="2 3" key="1">
    <citation type="submission" date="2015-12" db="EMBL/GenBank/DDBJ databases">
        <title>Draft genome of the nematode, Onchocerca flexuosa.</title>
        <authorList>
            <person name="Mitreva M."/>
        </authorList>
    </citation>
    <scope>NUCLEOTIDE SEQUENCE [LARGE SCALE GENOMIC DNA]</scope>
    <source>
        <strain evidence="2">Red Deer</strain>
    </source>
</reference>
<evidence type="ECO:0000313" key="4">
    <source>
        <dbReference type="WBParaSite" id="OFLC_0001307001-mRNA-1"/>
    </source>
</evidence>
<protein>
    <submittedName>
        <fullName evidence="2 4">Uncharacterized protein</fullName>
    </submittedName>
</protein>
<dbReference type="EMBL" id="KZ271537">
    <property type="protein sequence ID" value="OZC05124.1"/>
    <property type="molecule type" value="Genomic_DNA"/>
</dbReference>
<dbReference type="WBParaSite" id="OFLC_0001307001-mRNA-1">
    <property type="protein sequence ID" value="OFLC_0001307001-mRNA-1"/>
    <property type="gene ID" value="OFLC_0001307001"/>
</dbReference>
<gene>
    <name evidence="2" type="ORF">X798_07891</name>
</gene>
<proteinExistence type="predicted"/>
<name>A0A183I007_9BILA</name>
<evidence type="ECO:0000256" key="1">
    <source>
        <dbReference type="SAM" id="MobiDB-lite"/>
    </source>
</evidence>
<feature type="region of interest" description="Disordered" evidence="1">
    <location>
        <begin position="1"/>
        <end position="20"/>
    </location>
</feature>
<evidence type="ECO:0000313" key="3">
    <source>
        <dbReference type="Proteomes" id="UP000242913"/>
    </source>
</evidence>
<accession>A0A183I007</accession>